<comment type="caution">
    <text evidence="3">The sequence shown here is derived from an EMBL/GenBank/DDBJ whole genome shotgun (WGS) entry which is preliminary data.</text>
</comment>
<dbReference type="Pfam" id="PF00353">
    <property type="entry name" value="HemolysinCabind"/>
    <property type="match status" value="8"/>
</dbReference>
<dbReference type="InterPro" id="IPR010566">
    <property type="entry name" value="Haemolys_ca-bd"/>
</dbReference>
<feature type="non-terminal residue" evidence="3">
    <location>
        <position position="3074"/>
    </location>
</feature>
<feature type="domain" description="Haemolysin-type calcium binding-related" evidence="2">
    <location>
        <begin position="2862"/>
        <end position="2900"/>
    </location>
</feature>
<feature type="domain" description="Haemolysin-type calcium binding-related" evidence="2">
    <location>
        <begin position="2368"/>
        <end position="2406"/>
    </location>
</feature>
<name>A0ABS6N9U7_9RHOB</name>
<evidence type="ECO:0000259" key="2">
    <source>
        <dbReference type="Pfam" id="PF06594"/>
    </source>
</evidence>
<feature type="domain" description="Haemolysin-type calcium binding-related" evidence="2">
    <location>
        <begin position="2240"/>
        <end position="2278"/>
    </location>
</feature>
<dbReference type="EMBL" id="JAHRWL010000002">
    <property type="protein sequence ID" value="MBV2360785.1"/>
    <property type="molecule type" value="Genomic_DNA"/>
</dbReference>
<dbReference type="InterPro" id="IPR001343">
    <property type="entry name" value="Hemolysn_Ca-bd"/>
</dbReference>
<evidence type="ECO:0000313" key="4">
    <source>
        <dbReference type="Proteomes" id="UP001166293"/>
    </source>
</evidence>
<dbReference type="Proteomes" id="UP001166293">
    <property type="component" value="Unassembled WGS sequence"/>
</dbReference>
<dbReference type="Pfam" id="PF06594">
    <property type="entry name" value="HCBP_related"/>
    <property type="match status" value="6"/>
</dbReference>
<dbReference type="PANTHER" id="PTHR39431:SF1">
    <property type="entry name" value="FRPA_C-RELATED PROTEIN"/>
    <property type="match status" value="1"/>
</dbReference>
<feature type="domain" description="Haemolysin-type calcium binding-related" evidence="2">
    <location>
        <begin position="2743"/>
        <end position="2778"/>
    </location>
</feature>
<proteinExistence type="predicted"/>
<feature type="compositionally biased region" description="Polar residues" evidence="1">
    <location>
        <begin position="1"/>
        <end position="19"/>
    </location>
</feature>
<dbReference type="InterPro" id="IPR018511">
    <property type="entry name" value="Hemolysin-typ_Ca-bd_CS"/>
</dbReference>
<protein>
    <submittedName>
        <fullName evidence="3">AHH domain-containing protein</fullName>
    </submittedName>
</protein>
<evidence type="ECO:0000313" key="3">
    <source>
        <dbReference type="EMBL" id="MBV2360785.1"/>
    </source>
</evidence>
<gene>
    <name evidence="3" type="ORF">KUH32_13445</name>
</gene>
<sequence length="3074" mass="333219">MAIGQRNHTTPTNILTQASGAEPGGNGTLPEYRYGAYFSSITSDAAGEFRYVHNDFDLNGTYVPSRVVDALRLNVATHNGSHSAYDDFVRARIDEIKMRGADVRDVEFSRLLSVGTDVEIAERQADDFASRFMAREHQGLNKFLHMAIQTDGVREAGLTDRPLLIFNNADGFVQTGVIDSADAHNARANESFNMNRIAGTLDLTNPGSYSTDGVESFRAGVAGQDLSYDRLHVNRDTGLYDIPSNTYDTPDPDLEIRRQAELIARDKIISSFGNDIARIGVELQSDRGLALIDHTEDLLRAYRPVGLLPNLPNNFDYLTTYLSMDGVKTLGEARSAELLRTSATTLYDINPEVFDFSRNQAGVWELSDGVTKSGLRGLKPTPLALILSVEMVYTKFRAETKDSGESFDSWATRNAFILANSFTYGLAATAIETGLIIGAAIGAAAVGGPLAAAAVVGLWAFGSLEDYFRDVVEAYDEDSAAPRRWLKAFAEWALAFMEAIQLNTLMDALQEFSQSIAEHVFGISRPPNLLQAAYSAEVEASSEHGDAWLVGQDAAQLVGNEFDNAILHVGYGEVRAGDGDDVLLGYRPKTLNQGDPIGEAPLQGLESDDIRLEAETDMQLLLDGGDGDDWLFVWGGERAVTIGGPGRDWIYNTSAGGIIYGDTYTTTVKSINVQGELEEAPVDQGAYENSDKIWYYSGTVMMDPGTSDYLALMGVPLVGGSSGVPLWLSLSVGGALAGDINMIGDGGYFGIYFDNFIPWIVYSHRPEEQELLVTNLVTWTLSKFAMFAGFPQNDEVVGPDGEPLPIGAMLFKNYDNFAGHLFGWNLWLVGDLSMSFKQPNAAIFIALKTIANVLGTTTVGWVASAGLQLLSMLDLLFTAYFTAVKIGKNVRWAAHEDPLIIDLDGDGIETVSRLESKVYFDLDGDFFKESTGWLKGDDGFLALDRDGNGKIDDISELFGDVGVSGIDELAQYDANQDGVIDASDAIYADLLVWQDFDQDGETDEGELSSLADKGILTIELSRNPLDVTTPQGTTLFDYIRVHFDSGLVSTAYDAAFEVNNMLTRFSGENGIADWLKGDGLIEMRGVGNVVALSVAQSNDFELAEIVARDSALMTVPDLKILREQASETLSRWGMTLELSRELTPVLTRTDANGTELLDRGVFVEDAQGGYWTLASGADIVDGQGGVLTRPTLEDVLAQSAGTAETWTLEQAFSPSSRGEPLQAREARPYLAEIVDDRVVVVDHGIQNGDGSWRLASGAPVLDADGVEIAAPTRADLVAQAVADGQEWRIEDLQFSPLANLDVDHIGLYIIDEQAVDYTVQVTDRDGDFYVWARNLDRALELQHKNGHARDFNLRNFEVDFDTLDEVGSADGSNFRVELLTPGQFNFAIATTAGIDFRPAMLTARVDSATGVIDYSVDGSGDISLSETEYVSGIKEMISLLDLMLDSWITTSRGVAVRMALQGGLSDFARDLAFDAETNKFTGATDRELAPMFEAIFEAAPAGYDAAFDYLTKWNQILSYVTADYVVDGSDNIGGAAVGVDQKFILQMVLPAFEQVGIDLDLRAVMNILRMDETLLIDHAADATEVVGTGRGDFIYLSGGDQIYQGGRGGDVYFVGADFGNDTIEDIDLSAGDELRFSYLSSKDVVARREGQDLILTGPDLGGTLTVKNHFLGQLNPFQGNKQLQTQMSSIVFSDGAVWDPFLIAMAVSDPRDTDDVVVGSGDTDVLIGALGNDVLIGGVGDDMYIFRPGDGVDVIREREAGAEVVDFRKGGFDNLMFLGDLTAEDVRLTRAGESTDLVIVVVDEDGNPTGDRITIEEQFGGMRWNLDGFIGMFDQATGSRLNDEFRFDYVGPSIVEQLTFEDGSSIDFEDMTARVLQNAKTDGEDPIYGFITTDTLDGGAGDDLLTGRGGGDTYLYGLDYGLDVLHDADVESLGLFGAPDDTLKFQDDLRWTDFVFEREGPSDTLTMRVENTDDGVILKDFLEYQAITFMWTNRIEQFVFGDGTVWSWTKLLQAFVDAAKTDGDDTIYGFLTSDLIDGGAGDDWLEGFGGSDIYVYGPDYGNDTIVDAGGGGDRLRLNGIAFEDTEILRDGVDLIFEVASTGARVVLKGQYLREDAQARAVEYFDFDDNDGLSETFDTVLYTDLNPEDVDVIGTSASEVLRGSDFSELLDGRAGDDTLIGGSDGDIYRFDVGYGQDVIEDVQKRTVWDGRKGKEVETDDRIAFGDDISIDNVQFSRDQDDLLITIDGRTDTLRVRNQFRNITDGVEWFDFVDGTSWHISDVEELLQIVGGNRGDNVITGTPDQENTLDGRQGDDTLIGGNLADTYAFGVQYDFDRIEEQADSAGVIDRVIFGDAVTVEDLVLRRVGEDLIIDLGNATDVLTIAGGLGGTSVEEFHFADGRVLTLDDLKGRMVLGTDGADQIIGFDDRDDVLAGGKGTDELRGGLGNDSYGFGFGDGRDAIIETGGIDRIQFGNGVTREHVSFEVLNGDLIIRLSQNGDILAVLGAASSDQSKWIETFVFADGAELGVAALRAELLLAEANDFDNVLDARDSDALTEIAPGRGSDVITMGADTQLVFAKGSGIDTVKVVAAPAAAAIVMTEFSVAELKVLRAAPSSNDLVLTSPETGDQLVLKDVLLAGSWPVIQLAGGIEWQLPDLLQAFVDAQTSDRNDYVTGTNGNDAIFAGLGDDDIQGGAGNDSYTFTRGDGRDVIADSSGSADVLFLFGYVPEDVTVTRIEQSRDEIVLNFSGTNDQVTLRWIADRGIEEVAFSDGTRWTKADLFARSIGQGTPFDDTIVGSDNADTLNGQEGDDRLQGAQGDDLYVVDFAHGNDVIVDSDVAGNADRLRLTQAAAGLVEAERSGNDLILHLPGDAQVRVVGQFSSNGVGRIETIEFADGSTWSHVDVLDQVIAHAKATGGTIYGTIAHEDYVHARGDGSYTIDDYDSDYRASYRTDTLTFTDVASTEVTVESDGTDAVIRIDNGEVVRIKGNFDENAYRSIETITFSDGVVYDIEGLAARAVADEKASGTVTGTFWFEAYTHSRGDGSYTIEDYDHDYRSSYRQDRLDFLDVASTEVT</sequence>
<feature type="region of interest" description="Disordered" evidence="1">
    <location>
        <begin position="1"/>
        <end position="26"/>
    </location>
</feature>
<feature type="domain" description="Haemolysin-type calcium binding-related" evidence="2">
    <location>
        <begin position="1965"/>
        <end position="2008"/>
    </location>
</feature>
<dbReference type="PANTHER" id="PTHR39431">
    <property type="entry name" value="FRPA/C-RELATED PROTEIN"/>
    <property type="match status" value="1"/>
</dbReference>
<keyword evidence="4" id="KW-1185">Reference proteome</keyword>
<evidence type="ECO:0000256" key="1">
    <source>
        <dbReference type="SAM" id="MobiDB-lite"/>
    </source>
</evidence>
<dbReference type="PROSITE" id="PS00330">
    <property type="entry name" value="HEMOLYSIN_CALCIUM"/>
    <property type="match status" value="3"/>
</dbReference>
<reference evidence="3" key="1">
    <citation type="submission" date="2021-06" db="EMBL/GenBank/DDBJ databases">
        <title>Thalassococcus sp. CAU 1522 isolated from sea sand, Republic of Korea.</title>
        <authorList>
            <person name="Kim W."/>
        </authorList>
    </citation>
    <scope>NUCLEOTIDE SEQUENCE</scope>
    <source>
        <strain evidence="3">CAU 1522</strain>
    </source>
</reference>
<accession>A0ABS6N9U7</accession>
<feature type="domain" description="Haemolysin-type calcium binding-related" evidence="2">
    <location>
        <begin position="2974"/>
        <end position="3010"/>
    </location>
</feature>
<organism evidence="3 4">
    <name type="scientific">Thalassococcus arenae</name>
    <dbReference type="NCBI Taxonomy" id="2851652"/>
    <lineage>
        <taxon>Bacteria</taxon>
        <taxon>Pseudomonadati</taxon>
        <taxon>Pseudomonadota</taxon>
        <taxon>Alphaproteobacteria</taxon>
        <taxon>Rhodobacterales</taxon>
        <taxon>Roseobacteraceae</taxon>
        <taxon>Thalassococcus</taxon>
    </lineage>
</organism>